<keyword evidence="2" id="KW-0472">Membrane</keyword>
<proteinExistence type="predicted"/>
<keyword evidence="2" id="KW-1133">Transmembrane helix</keyword>
<dbReference type="EMBL" id="JBHSEN010000001">
    <property type="protein sequence ID" value="MFC4428678.1"/>
    <property type="molecule type" value="Genomic_DNA"/>
</dbReference>
<comment type="caution">
    <text evidence="3">The sequence shown here is derived from an EMBL/GenBank/DDBJ whole genome shotgun (WGS) entry which is preliminary data.</text>
</comment>
<sequence length="243" mass="25507">MCRDCCWTSSRTHSASAEDPPPGTGFRRHPSRRGPVSGADPADQAWMEPAETRRPPALFPPLPSETPRHEEAMDRRPPTEHLPLTGSTGPGRSAAPGPTRFHGPPADSALTRQPERPSGPAGTAGAERGSVTAEYAVMLPAAALVLVGALLAGAATLQQVRLEEAAAASVRELARGENEADVRSTARRMAGEATELSSDRSLGWVAVTVAHAPPGPLAWWDGWELEATAHAPDQWAVPPTGAP</sequence>
<dbReference type="RefSeq" id="WP_378108204.1">
    <property type="nucleotide sequence ID" value="NZ_JBHSEN010000001.1"/>
</dbReference>
<feature type="transmembrane region" description="Helical" evidence="2">
    <location>
        <begin position="135"/>
        <end position="157"/>
    </location>
</feature>
<gene>
    <name evidence="3" type="ORF">ACFO0K_03170</name>
</gene>
<dbReference type="InterPro" id="IPR049790">
    <property type="entry name" value="Rv3655c/TadE"/>
</dbReference>
<evidence type="ECO:0000313" key="3">
    <source>
        <dbReference type="EMBL" id="MFC4428678.1"/>
    </source>
</evidence>
<organism evidence="3 4">
    <name type="scientific">Citricoccus alkalitolerans</name>
    <dbReference type="NCBI Taxonomy" id="246603"/>
    <lineage>
        <taxon>Bacteria</taxon>
        <taxon>Bacillati</taxon>
        <taxon>Actinomycetota</taxon>
        <taxon>Actinomycetes</taxon>
        <taxon>Micrococcales</taxon>
        <taxon>Micrococcaceae</taxon>
        <taxon>Citricoccus</taxon>
    </lineage>
</organism>
<protein>
    <submittedName>
        <fullName evidence="3">TadE family type IV pilus minor pilin</fullName>
    </submittedName>
</protein>
<evidence type="ECO:0000313" key="4">
    <source>
        <dbReference type="Proteomes" id="UP001595965"/>
    </source>
</evidence>
<keyword evidence="2" id="KW-0812">Transmembrane</keyword>
<accession>A0ABV8XVA8</accession>
<reference evidence="4" key="1">
    <citation type="journal article" date="2019" name="Int. J. Syst. Evol. Microbiol.">
        <title>The Global Catalogue of Microorganisms (GCM) 10K type strain sequencing project: providing services to taxonomists for standard genome sequencing and annotation.</title>
        <authorList>
            <consortium name="The Broad Institute Genomics Platform"/>
            <consortium name="The Broad Institute Genome Sequencing Center for Infectious Disease"/>
            <person name="Wu L."/>
            <person name="Ma J."/>
        </authorList>
    </citation>
    <scope>NUCLEOTIDE SEQUENCE [LARGE SCALE GENOMIC DNA]</scope>
    <source>
        <strain evidence="4">CGMCC 1.12125</strain>
    </source>
</reference>
<evidence type="ECO:0000256" key="2">
    <source>
        <dbReference type="SAM" id="Phobius"/>
    </source>
</evidence>
<dbReference type="Proteomes" id="UP001595965">
    <property type="component" value="Unassembled WGS sequence"/>
</dbReference>
<dbReference type="NCBIfam" id="NF041390">
    <property type="entry name" value="TadE_Rv3655c"/>
    <property type="match status" value="1"/>
</dbReference>
<feature type="compositionally biased region" description="Basic and acidic residues" evidence="1">
    <location>
        <begin position="66"/>
        <end position="79"/>
    </location>
</feature>
<name>A0ABV8XVA8_9MICC</name>
<evidence type="ECO:0000256" key="1">
    <source>
        <dbReference type="SAM" id="MobiDB-lite"/>
    </source>
</evidence>
<feature type="region of interest" description="Disordered" evidence="1">
    <location>
        <begin position="1"/>
        <end position="127"/>
    </location>
</feature>
<keyword evidence="4" id="KW-1185">Reference proteome</keyword>